<dbReference type="Proteomes" id="UP000799777">
    <property type="component" value="Unassembled WGS sequence"/>
</dbReference>
<proteinExistence type="inferred from homology"/>
<gene>
    <name evidence="6" type="ORF">EK21DRAFT_60144</name>
</gene>
<evidence type="ECO:0000256" key="4">
    <source>
        <dbReference type="ARBA" id="ARBA00023239"/>
    </source>
</evidence>
<dbReference type="PANTHER" id="PTHR33337">
    <property type="entry name" value="GFA DOMAIN-CONTAINING PROTEIN"/>
    <property type="match status" value="1"/>
</dbReference>
<keyword evidence="7" id="KW-1185">Reference proteome</keyword>
<keyword evidence="3" id="KW-0862">Zinc</keyword>
<reference evidence="6" key="1">
    <citation type="journal article" date="2020" name="Stud. Mycol.">
        <title>101 Dothideomycetes genomes: a test case for predicting lifestyles and emergence of pathogens.</title>
        <authorList>
            <person name="Haridas S."/>
            <person name="Albert R."/>
            <person name="Binder M."/>
            <person name="Bloem J."/>
            <person name="Labutti K."/>
            <person name="Salamov A."/>
            <person name="Andreopoulos B."/>
            <person name="Baker S."/>
            <person name="Barry K."/>
            <person name="Bills G."/>
            <person name="Bluhm B."/>
            <person name="Cannon C."/>
            <person name="Castanera R."/>
            <person name="Culley D."/>
            <person name="Daum C."/>
            <person name="Ezra D."/>
            <person name="Gonzalez J."/>
            <person name="Henrissat B."/>
            <person name="Kuo A."/>
            <person name="Liang C."/>
            <person name="Lipzen A."/>
            <person name="Lutzoni F."/>
            <person name="Magnuson J."/>
            <person name="Mondo S."/>
            <person name="Nolan M."/>
            <person name="Ohm R."/>
            <person name="Pangilinan J."/>
            <person name="Park H.-J."/>
            <person name="Ramirez L."/>
            <person name="Alfaro M."/>
            <person name="Sun H."/>
            <person name="Tritt A."/>
            <person name="Yoshinaga Y."/>
            <person name="Zwiers L.-H."/>
            <person name="Turgeon B."/>
            <person name="Goodwin S."/>
            <person name="Spatafora J."/>
            <person name="Crous P."/>
            <person name="Grigoriev I."/>
        </authorList>
    </citation>
    <scope>NUCLEOTIDE SEQUENCE</scope>
    <source>
        <strain evidence="6">CBS 110217</strain>
    </source>
</reference>
<evidence type="ECO:0000259" key="5">
    <source>
        <dbReference type="PROSITE" id="PS51891"/>
    </source>
</evidence>
<dbReference type="AlphaFoldDB" id="A0A9P4HGE2"/>
<organism evidence="6 7">
    <name type="scientific">Setomelanomma holmii</name>
    <dbReference type="NCBI Taxonomy" id="210430"/>
    <lineage>
        <taxon>Eukaryota</taxon>
        <taxon>Fungi</taxon>
        <taxon>Dikarya</taxon>
        <taxon>Ascomycota</taxon>
        <taxon>Pezizomycotina</taxon>
        <taxon>Dothideomycetes</taxon>
        <taxon>Pleosporomycetidae</taxon>
        <taxon>Pleosporales</taxon>
        <taxon>Pleosporineae</taxon>
        <taxon>Phaeosphaeriaceae</taxon>
        <taxon>Setomelanomma</taxon>
    </lineage>
</organism>
<keyword evidence="4" id="KW-0456">Lyase</keyword>
<name>A0A9P4HGE2_9PLEO</name>
<protein>
    <recommendedName>
        <fullName evidence="5">CENP-V/GFA domain-containing protein</fullName>
    </recommendedName>
</protein>
<dbReference type="GO" id="GO:0016846">
    <property type="term" value="F:carbon-sulfur lyase activity"/>
    <property type="evidence" value="ECO:0007669"/>
    <property type="project" value="InterPro"/>
</dbReference>
<evidence type="ECO:0000256" key="2">
    <source>
        <dbReference type="ARBA" id="ARBA00022723"/>
    </source>
</evidence>
<dbReference type="InterPro" id="IPR011057">
    <property type="entry name" value="Mss4-like_sf"/>
</dbReference>
<evidence type="ECO:0000256" key="1">
    <source>
        <dbReference type="ARBA" id="ARBA00005495"/>
    </source>
</evidence>
<dbReference type="GO" id="GO:0046872">
    <property type="term" value="F:metal ion binding"/>
    <property type="evidence" value="ECO:0007669"/>
    <property type="project" value="UniProtKB-KW"/>
</dbReference>
<dbReference type="EMBL" id="ML978170">
    <property type="protein sequence ID" value="KAF2032797.1"/>
    <property type="molecule type" value="Genomic_DNA"/>
</dbReference>
<dbReference type="PROSITE" id="PS51891">
    <property type="entry name" value="CENP_V_GFA"/>
    <property type="match status" value="1"/>
</dbReference>
<feature type="domain" description="CENP-V/GFA" evidence="5">
    <location>
        <begin position="14"/>
        <end position="118"/>
    </location>
</feature>
<accession>A0A9P4HGE2</accession>
<evidence type="ECO:0000313" key="6">
    <source>
        <dbReference type="EMBL" id="KAF2032797.1"/>
    </source>
</evidence>
<evidence type="ECO:0000313" key="7">
    <source>
        <dbReference type="Proteomes" id="UP000799777"/>
    </source>
</evidence>
<dbReference type="InterPro" id="IPR006913">
    <property type="entry name" value="CENP-V/GFA"/>
</dbReference>
<evidence type="ECO:0000256" key="3">
    <source>
        <dbReference type="ARBA" id="ARBA00022833"/>
    </source>
</evidence>
<keyword evidence="2" id="KW-0479">Metal-binding</keyword>
<dbReference type="SUPFAM" id="SSF51316">
    <property type="entry name" value="Mss4-like"/>
    <property type="match status" value="2"/>
</dbReference>
<comment type="caution">
    <text evidence="6">The sequence shown here is derived from an EMBL/GenBank/DDBJ whole genome shotgun (WGS) entry which is preliminary data.</text>
</comment>
<dbReference type="OrthoDB" id="5422068at2759"/>
<dbReference type="Gene3D" id="3.90.1590.10">
    <property type="entry name" value="glutathione-dependent formaldehyde- activating enzyme (gfa)"/>
    <property type="match status" value="2"/>
</dbReference>
<dbReference type="Pfam" id="PF04828">
    <property type="entry name" value="GFA"/>
    <property type="match status" value="1"/>
</dbReference>
<sequence>MSLDESADKSLRTFHASCHCRSSAISFDIPEADLSLLVHFCHCSICRYTHGTLMSIHAKIPEPQHDRSTFMSYKSSEYVTKLFCSTCGAHMLDWEDGGARKEWFVAVSLVDAKEQVWDFRNHNFVERTADGGLAMSLTHINGKQVKLWKKGLPRRANCSDELHVQCHCGDIEFSISQPHDDGSFDGIDTSLIPHDKSRWYGSHDVCNSCRLVTSCTIVSWVFPTIKAITLPGGSPYPANGLVGTAKVYKTSEDVTRTFCSVCGATATNRHD</sequence>
<dbReference type="PANTHER" id="PTHR33337:SF31">
    <property type="entry name" value="DUF636 DOMAIN PROTEIN (AFU_ORTHOLOGUE AFUA_2G12650)"/>
    <property type="match status" value="1"/>
</dbReference>
<comment type="similarity">
    <text evidence="1">Belongs to the Gfa family.</text>
</comment>